<dbReference type="InterPro" id="IPR011055">
    <property type="entry name" value="Dup_hybrid_motif"/>
</dbReference>
<dbReference type="PANTHER" id="PTHR21666">
    <property type="entry name" value="PEPTIDASE-RELATED"/>
    <property type="match status" value="1"/>
</dbReference>
<dbReference type="Gene3D" id="2.70.70.10">
    <property type="entry name" value="Glucose Permease (Domain IIA)"/>
    <property type="match status" value="1"/>
</dbReference>
<feature type="coiled-coil region" evidence="1">
    <location>
        <begin position="56"/>
        <end position="86"/>
    </location>
</feature>
<dbReference type="CDD" id="cd12797">
    <property type="entry name" value="M23_peptidase"/>
    <property type="match status" value="1"/>
</dbReference>
<evidence type="ECO:0000256" key="1">
    <source>
        <dbReference type="SAM" id="Coils"/>
    </source>
</evidence>
<organism evidence="4">
    <name type="scientific">candidate division WOR-3 bacterium</name>
    <dbReference type="NCBI Taxonomy" id="2052148"/>
    <lineage>
        <taxon>Bacteria</taxon>
        <taxon>Bacteria division WOR-3</taxon>
    </lineage>
</organism>
<evidence type="ECO:0000256" key="2">
    <source>
        <dbReference type="SAM" id="Phobius"/>
    </source>
</evidence>
<gene>
    <name evidence="4" type="ORF">ENV67_05520</name>
</gene>
<name>A0A7C4YA65_UNCW3</name>
<dbReference type="AlphaFoldDB" id="A0A7C4YA65"/>
<dbReference type="EMBL" id="DTHG01000069">
    <property type="protein sequence ID" value="HGW91984.1"/>
    <property type="molecule type" value="Genomic_DNA"/>
</dbReference>
<reference evidence="4" key="1">
    <citation type="journal article" date="2020" name="mSystems">
        <title>Genome- and Community-Level Interaction Insights into Carbon Utilization and Element Cycling Functions of Hydrothermarchaeota in Hydrothermal Sediment.</title>
        <authorList>
            <person name="Zhou Z."/>
            <person name="Liu Y."/>
            <person name="Xu W."/>
            <person name="Pan J."/>
            <person name="Luo Z.H."/>
            <person name="Li M."/>
        </authorList>
    </citation>
    <scope>NUCLEOTIDE SEQUENCE [LARGE SCALE GENOMIC DNA]</scope>
    <source>
        <strain evidence="4">SpSt-780</strain>
    </source>
</reference>
<proteinExistence type="predicted"/>
<comment type="caution">
    <text evidence="4">The sequence shown here is derived from an EMBL/GenBank/DDBJ whole genome shotgun (WGS) entry which is preliminary data.</text>
</comment>
<dbReference type="InterPro" id="IPR016047">
    <property type="entry name" value="M23ase_b-sheet_dom"/>
</dbReference>
<dbReference type="InterPro" id="IPR050570">
    <property type="entry name" value="Cell_wall_metabolism_enzyme"/>
</dbReference>
<keyword evidence="2" id="KW-1133">Transmembrane helix</keyword>
<accession>A0A7C4YA65</accession>
<feature type="domain" description="M23ase beta-sheet core" evidence="3">
    <location>
        <begin position="145"/>
        <end position="239"/>
    </location>
</feature>
<keyword evidence="2" id="KW-0812">Transmembrane</keyword>
<feature type="transmembrane region" description="Helical" evidence="2">
    <location>
        <begin position="24"/>
        <end position="47"/>
    </location>
</feature>
<protein>
    <submittedName>
        <fullName evidence="4">M23 family metallopeptidase</fullName>
    </submittedName>
</protein>
<dbReference type="GO" id="GO:0004222">
    <property type="term" value="F:metalloendopeptidase activity"/>
    <property type="evidence" value="ECO:0007669"/>
    <property type="project" value="TreeGrafter"/>
</dbReference>
<keyword evidence="2" id="KW-0472">Membrane</keyword>
<keyword evidence="1" id="KW-0175">Coiled coil</keyword>
<dbReference type="PANTHER" id="PTHR21666:SF270">
    <property type="entry name" value="MUREIN HYDROLASE ACTIVATOR ENVC"/>
    <property type="match status" value="1"/>
</dbReference>
<evidence type="ECO:0000259" key="3">
    <source>
        <dbReference type="Pfam" id="PF01551"/>
    </source>
</evidence>
<sequence>MKRLRINIIPENGKVINISLTYRLLKFILALFIVIIIGIVYIIGIYGRVYITALKVKILEDENKRLKQEIAKIEEIKERIRNIDKIYNKLYSALEVEKGEKQEGNPEILKDTTSVTNTNQDDDMNRFVPDIYPVKGWISRRFEENHPAIDISAKEGTPIVSPMDGVVKEVKFDSYFGNVIKISNDFGFEVVLCHNKENFVRVNDTVKKGDKIGLVGNTGKSTSAHLHYEVIFQGKNVDPLTYLPKGGN</sequence>
<dbReference type="Pfam" id="PF01551">
    <property type="entry name" value="Peptidase_M23"/>
    <property type="match status" value="1"/>
</dbReference>
<dbReference type="SUPFAM" id="SSF51261">
    <property type="entry name" value="Duplicated hybrid motif"/>
    <property type="match status" value="1"/>
</dbReference>
<evidence type="ECO:0000313" key="4">
    <source>
        <dbReference type="EMBL" id="HGW91984.1"/>
    </source>
</evidence>